<evidence type="ECO:0000259" key="2">
    <source>
        <dbReference type="Pfam" id="PF07596"/>
    </source>
</evidence>
<keyword evidence="1" id="KW-0812">Transmembrane</keyword>
<keyword evidence="4" id="KW-1185">Reference proteome</keyword>
<evidence type="ECO:0000313" key="3">
    <source>
        <dbReference type="EMBL" id="TWT36008.1"/>
    </source>
</evidence>
<reference evidence="3 4" key="1">
    <citation type="submission" date="2019-02" db="EMBL/GenBank/DDBJ databases">
        <title>Deep-cultivation of Planctomycetes and their phenomic and genomic characterization uncovers novel biology.</title>
        <authorList>
            <person name="Wiegand S."/>
            <person name="Jogler M."/>
            <person name="Boedeker C."/>
            <person name="Pinto D."/>
            <person name="Vollmers J."/>
            <person name="Rivas-Marin E."/>
            <person name="Kohn T."/>
            <person name="Peeters S.H."/>
            <person name="Heuer A."/>
            <person name="Rast P."/>
            <person name="Oberbeckmann S."/>
            <person name="Bunk B."/>
            <person name="Jeske O."/>
            <person name="Meyerdierks A."/>
            <person name="Storesund J.E."/>
            <person name="Kallscheuer N."/>
            <person name="Luecker S."/>
            <person name="Lage O.M."/>
            <person name="Pohl T."/>
            <person name="Merkel B.J."/>
            <person name="Hornburger P."/>
            <person name="Mueller R.-W."/>
            <person name="Bruemmer F."/>
            <person name="Labrenz M."/>
            <person name="Spormann A.M."/>
            <person name="Op Den Camp H."/>
            <person name="Overmann J."/>
            <person name="Amann R."/>
            <person name="Jetten M.S.M."/>
            <person name="Mascher T."/>
            <person name="Medema M.H."/>
            <person name="Devos D.P."/>
            <person name="Kaster A.-K."/>
            <person name="Ovreas L."/>
            <person name="Rohde M."/>
            <person name="Galperin M.Y."/>
            <person name="Jogler C."/>
        </authorList>
    </citation>
    <scope>NUCLEOTIDE SEQUENCE [LARGE SCALE GENOMIC DNA]</scope>
    <source>
        <strain evidence="3 4">KOR34</strain>
    </source>
</reference>
<dbReference type="EMBL" id="SIHJ01000001">
    <property type="protein sequence ID" value="TWT36008.1"/>
    <property type="molecule type" value="Genomic_DNA"/>
</dbReference>
<keyword evidence="1" id="KW-0472">Membrane</keyword>
<dbReference type="PANTHER" id="PTHR30093">
    <property type="entry name" value="GENERAL SECRETION PATHWAY PROTEIN G"/>
    <property type="match status" value="1"/>
</dbReference>
<keyword evidence="1" id="KW-1133">Transmembrane helix</keyword>
<feature type="domain" description="DUF1559" evidence="2">
    <location>
        <begin position="44"/>
        <end position="331"/>
    </location>
</feature>
<evidence type="ECO:0000256" key="1">
    <source>
        <dbReference type="SAM" id="Phobius"/>
    </source>
</evidence>
<comment type="caution">
    <text evidence="3">The sequence shown here is derived from an EMBL/GenBank/DDBJ whole genome shotgun (WGS) entry which is preliminary data.</text>
</comment>
<name>A0A5C5VBS2_9BACT</name>
<protein>
    <submittedName>
        <fullName evidence="3">Type II secretion system protein G</fullName>
    </submittedName>
</protein>
<dbReference type="NCBIfam" id="TIGR02532">
    <property type="entry name" value="IV_pilin_GFxxxE"/>
    <property type="match status" value="1"/>
</dbReference>
<sequence length="349" mass="38918">MTRRCTTLITPEQRRRERGFTLVELLVVIAIIGILVALLLPAVQSAREAARRSACQNNLKQIGLALQNYHNSNREFPPGTKVSLQDCRNNDPKDCRGTGMYVLLMPYMEEGVLEDSIQQLVDQRRQQDGGGWTWSLYTKTGARISVYQCPSVSDELNFPERRDYFGISGGRNTSDDNPRPDAANVQPRINGWRGNIYTDGLFLHRDAIAIRQITDGTTNTMAVGESVHWSIVGHGPGYGDPQVGGPLAWFFGVDGPIDWREEERYSMYLISAGRVLRTTHEPMNTSLRPWSSNAEALKKDMDAPLSSEHPGGIQVVFADGHVDFLNEAIDFLIYESLATRAGDEVIGSF</sequence>
<dbReference type="InterPro" id="IPR045584">
    <property type="entry name" value="Pilin-like"/>
</dbReference>
<dbReference type="Pfam" id="PF07963">
    <property type="entry name" value="N_methyl"/>
    <property type="match status" value="1"/>
</dbReference>
<evidence type="ECO:0000313" key="4">
    <source>
        <dbReference type="Proteomes" id="UP000316714"/>
    </source>
</evidence>
<dbReference type="InterPro" id="IPR027558">
    <property type="entry name" value="Pre_pil_HX9DG_C"/>
</dbReference>
<dbReference type="PANTHER" id="PTHR30093:SF2">
    <property type="entry name" value="TYPE II SECRETION SYSTEM PROTEIN H"/>
    <property type="match status" value="1"/>
</dbReference>
<feature type="transmembrane region" description="Helical" evidence="1">
    <location>
        <begin position="21"/>
        <end position="43"/>
    </location>
</feature>
<dbReference type="InterPro" id="IPR012902">
    <property type="entry name" value="N_methyl_site"/>
</dbReference>
<gene>
    <name evidence="3" type="primary">xcpT_5</name>
    <name evidence="3" type="ORF">KOR34_09050</name>
</gene>
<dbReference type="AlphaFoldDB" id="A0A5C5VBS2"/>
<organism evidence="3 4">
    <name type="scientific">Posidoniimonas corsicana</name>
    <dbReference type="NCBI Taxonomy" id="1938618"/>
    <lineage>
        <taxon>Bacteria</taxon>
        <taxon>Pseudomonadati</taxon>
        <taxon>Planctomycetota</taxon>
        <taxon>Planctomycetia</taxon>
        <taxon>Pirellulales</taxon>
        <taxon>Lacipirellulaceae</taxon>
        <taxon>Posidoniimonas</taxon>
    </lineage>
</organism>
<dbReference type="Gene3D" id="3.30.700.10">
    <property type="entry name" value="Glycoprotein, Type 4 Pilin"/>
    <property type="match status" value="1"/>
</dbReference>
<dbReference type="NCBIfam" id="TIGR04294">
    <property type="entry name" value="pre_pil_HX9DG"/>
    <property type="match status" value="1"/>
</dbReference>
<dbReference type="Pfam" id="PF07596">
    <property type="entry name" value="SBP_bac_10"/>
    <property type="match status" value="1"/>
</dbReference>
<dbReference type="PROSITE" id="PS00409">
    <property type="entry name" value="PROKAR_NTER_METHYL"/>
    <property type="match status" value="1"/>
</dbReference>
<dbReference type="RefSeq" id="WP_197531458.1">
    <property type="nucleotide sequence ID" value="NZ_SIHJ01000001.1"/>
</dbReference>
<accession>A0A5C5VBS2</accession>
<proteinExistence type="predicted"/>
<dbReference type="InterPro" id="IPR011453">
    <property type="entry name" value="DUF1559"/>
</dbReference>
<dbReference type="SUPFAM" id="SSF54523">
    <property type="entry name" value="Pili subunits"/>
    <property type="match status" value="1"/>
</dbReference>
<dbReference type="Proteomes" id="UP000316714">
    <property type="component" value="Unassembled WGS sequence"/>
</dbReference>